<reference evidence="2 4" key="1">
    <citation type="submission" date="2015-12" db="EMBL/GenBank/DDBJ databases">
        <title>Amycolatopsis regifaucium genome sequencing and assembly.</title>
        <authorList>
            <person name="Mayilraj S."/>
        </authorList>
    </citation>
    <scope>NUCLEOTIDE SEQUENCE [LARGE SCALE GENOMIC DNA]</scope>
    <source>
        <strain evidence="2 4">GY080</strain>
    </source>
</reference>
<dbReference type="PANTHER" id="PTHR31270:SF1">
    <property type="entry name" value="GLUTAMINYL-PEPTIDE CYCLOTRANSFERASE"/>
    <property type="match status" value="1"/>
</dbReference>
<reference evidence="3 5" key="2">
    <citation type="submission" date="2016-11" db="EMBL/GenBank/DDBJ databases">
        <title>Genome sequencing of Amycolatopsis regifaucium.</title>
        <authorList>
            <person name="Mayilraj S."/>
            <person name="Kaur N."/>
        </authorList>
    </citation>
    <scope>NUCLEOTIDE SEQUENCE [LARGE SCALE GENOMIC DNA]</scope>
    <source>
        <strain evidence="3 5">GY080</strain>
    </source>
</reference>
<dbReference type="SUPFAM" id="SSF50969">
    <property type="entry name" value="YVTN repeat-like/Quinoprotein amine dehydrogenase"/>
    <property type="match status" value="1"/>
</dbReference>
<feature type="chain" id="PRO_5043134905" evidence="1">
    <location>
        <begin position="27"/>
        <end position="256"/>
    </location>
</feature>
<evidence type="ECO:0000313" key="2">
    <source>
        <dbReference type="EMBL" id="KZB87265.1"/>
    </source>
</evidence>
<evidence type="ECO:0000256" key="1">
    <source>
        <dbReference type="SAM" id="SignalP"/>
    </source>
</evidence>
<dbReference type="EMBL" id="LOBU02000012">
    <property type="protein sequence ID" value="OKA08099.1"/>
    <property type="molecule type" value="Genomic_DNA"/>
</dbReference>
<keyword evidence="5" id="KW-1185">Reference proteome</keyword>
<dbReference type="EMBL" id="LQCI01000003">
    <property type="protein sequence ID" value="KZB87265.1"/>
    <property type="molecule type" value="Genomic_DNA"/>
</dbReference>
<dbReference type="Proteomes" id="UP000076321">
    <property type="component" value="Unassembled WGS sequence"/>
</dbReference>
<evidence type="ECO:0000313" key="3">
    <source>
        <dbReference type="EMBL" id="OKA08099.1"/>
    </source>
</evidence>
<protein>
    <submittedName>
        <fullName evidence="2">Glutaminyl-peptide cyclotransferase</fullName>
    </submittedName>
</protein>
<comment type="caution">
    <text evidence="2">The sequence shown here is derived from an EMBL/GenBank/DDBJ whole genome shotgun (WGS) entry which is preliminary data.</text>
</comment>
<proteinExistence type="predicted"/>
<dbReference type="AlphaFoldDB" id="A0A154MSP6"/>
<evidence type="ECO:0000313" key="5">
    <source>
        <dbReference type="Proteomes" id="UP000186883"/>
    </source>
</evidence>
<organism evidence="2 4">
    <name type="scientific">Amycolatopsis regifaucium</name>
    <dbReference type="NCBI Taxonomy" id="546365"/>
    <lineage>
        <taxon>Bacteria</taxon>
        <taxon>Bacillati</taxon>
        <taxon>Actinomycetota</taxon>
        <taxon>Actinomycetes</taxon>
        <taxon>Pseudonocardiales</taxon>
        <taxon>Pseudonocardiaceae</taxon>
        <taxon>Amycolatopsis</taxon>
    </lineage>
</organism>
<dbReference type="PROSITE" id="PS51257">
    <property type="entry name" value="PROKAR_LIPOPROTEIN"/>
    <property type="match status" value="1"/>
</dbReference>
<dbReference type="PANTHER" id="PTHR31270">
    <property type="entry name" value="GLUTAMINYL-PEPTIDE CYCLOTRANSFERASE"/>
    <property type="match status" value="1"/>
</dbReference>
<gene>
    <name evidence="3" type="ORF">ATP06_0212405</name>
    <name evidence="2" type="ORF">AVL48_21645</name>
</gene>
<evidence type="ECO:0000313" key="4">
    <source>
        <dbReference type="Proteomes" id="UP000076321"/>
    </source>
</evidence>
<feature type="signal peptide" evidence="1">
    <location>
        <begin position="1"/>
        <end position="26"/>
    </location>
</feature>
<dbReference type="Proteomes" id="UP000186883">
    <property type="component" value="Unassembled WGS sequence"/>
</dbReference>
<dbReference type="InterPro" id="IPR007788">
    <property type="entry name" value="QCT"/>
</dbReference>
<dbReference type="Pfam" id="PF05096">
    <property type="entry name" value="Glu_cyclase_2"/>
    <property type="match status" value="1"/>
</dbReference>
<keyword evidence="2" id="KW-0808">Transferase</keyword>
<dbReference type="GO" id="GO:0016603">
    <property type="term" value="F:glutaminyl-peptide cyclotransferase activity"/>
    <property type="evidence" value="ECO:0007669"/>
    <property type="project" value="InterPro"/>
</dbReference>
<keyword evidence="1" id="KW-0732">Signal</keyword>
<accession>A0A154MSP6</accession>
<dbReference type="RefSeq" id="WP_061984951.1">
    <property type="nucleotide sequence ID" value="NZ_FOPQ01000010.1"/>
</dbReference>
<name>A0A154MSP6_9PSEU</name>
<dbReference type="InterPro" id="IPR011044">
    <property type="entry name" value="Quino_amine_DH_bsu"/>
</dbReference>
<dbReference type="OrthoDB" id="9783700at2"/>
<sequence>MRTLLTTSLLLAAVLGGCAAAPVSEARPPSPEKLKVRVLSALPHDPAAFTQGLEFSGETLYEGTGLVGKSSMRAGPAGAAPAVRQELPGLFGEGITVLGPTAWQITWQDGVAIERDAKTLAERRRVPYTGEGWGLCHREGTGQLVMSDGSSKLTFRDPVSFAPTGNVEVGRDQLNELECVGDSVYANVWQTEKILRIDAASGRVTGEIDASGLLDAGERSSADVLNGIAAVPGTDEFLITGKLWPKMFRVKFVPVP</sequence>